<organism evidence="1 2">
    <name type="scientific">Peronosclerospora sorghi</name>
    <dbReference type="NCBI Taxonomy" id="230839"/>
    <lineage>
        <taxon>Eukaryota</taxon>
        <taxon>Sar</taxon>
        <taxon>Stramenopiles</taxon>
        <taxon>Oomycota</taxon>
        <taxon>Peronosporomycetes</taxon>
        <taxon>Peronosporales</taxon>
        <taxon>Peronosporaceae</taxon>
        <taxon>Peronosclerospora</taxon>
    </lineage>
</organism>
<evidence type="ECO:0000313" key="1">
    <source>
        <dbReference type="EMBL" id="KAI9911929.1"/>
    </source>
</evidence>
<comment type="caution">
    <text evidence="1">The sequence shown here is derived from an EMBL/GenBank/DDBJ whole genome shotgun (WGS) entry which is preliminary data.</text>
</comment>
<proteinExistence type="predicted"/>
<keyword evidence="2" id="KW-1185">Reference proteome</keyword>
<evidence type="ECO:0000313" key="2">
    <source>
        <dbReference type="Proteomes" id="UP001163321"/>
    </source>
</evidence>
<gene>
    <name evidence="1" type="ORF">PsorP6_008693</name>
</gene>
<sequence>MMRSRDGAASPSSGDDALDEPSSAIFIDEIEMERALGEPALVLCSVCINREEQRDHWMSLRCGDDQALLVRDVCVRPLCPRLQIRNHFCMVHVFEFELSWQGNYSVRVCHGCHVNTLQLYRNNCDVWFILEANEHAVGVHGVERRVKTSSTSAGVSKRSQRSSRKMSQLRRKSGRFIKQQVQKEQMLAFEWSLGNLSLEKSKHLWRDNQKRVKMEKNPTANLESIVAVSEKVEEKVVPDVNVHMDPLEVFCYHEETLCESPNYFMWHDRRRFGHNCRSYRLCAWMITLVEAKIQPRTSRSEQRTTDHGIGECCGMPEPVPDSSFSVRTVHFALSPLSYRMKCLRKHNTVIATGRPHEPNGDIDWNPNHSLHKETYHYHQHSRVVNSW</sequence>
<reference evidence="1 2" key="1">
    <citation type="journal article" date="2022" name="bioRxiv">
        <title>The genome of the oomycete Peronosclerospora sorghi, a cosmopolitan pathogen of maize and sorghum, is inflated with dispersed pseudogenes.</title>
        <authorList>
            <person name="Fletcher K."/>
            <person name="Martin F."/>
            <person name="Isakeit T."/>
            <person name="Cavanaugh K."/>
            <person name="Magill C."/>
            <person name="Michelmore R."/>
        </authorList>
    </citation>
    <scope>NUCLEOTIDE SEQUENCE [LARGE SCALE GENOMIC DNA]</scope>
    <source>
        <strain evidence="1">P6</strain>
    </source>
</reference>
<dbReference type="Proteomes" id="UP001163321">
    <property type="component" value="Chromosome 5"/>
</dbReference>
<protein>
    <submittedName>
        <fullName evidence="1">Uncharacterized protein</fullName>
    </submittedName>
</protein>
<name>A0ACC0W1F1_9STRA</name>
<accession>A0ACC0W1F1</accession>
<dbReference type="EMBL" id="CM047584">
    <property type="protein sequence ID" value="KAI9911929.1"/>
    <property type="molecule type" value="Genomic_DNA"/>
</dbReference>